<comment type="caution">
    <text evidence="1">The sequence shown here is derived from an EMBL/GenBank/DDBJ whole genome shotgun (WGS) entry which is preliminary data.</text>
</comment>
<evidence type="ECO:0000313" key="2">
    <source>
        <dbReference type="Proteomes" id="UP000324222"/>
    </source>
</evidence>
<dbReference type="Proteomes" id="UP000324222">
    <property type="component" value="Unassembled WGS sequence"/>
</dbReference>
<reference evidence="1 2" key="1">
    <citation type="submission" date="2019-05" db="EMBL/GenBank/DDBJ databases">
        <title>Another draft genome of Portunus trituberculatus and its Hox gene families provides insights of decapod evolution.</title>
        <authorList>
            <person name="Jeong J.-H."/>
            <person name="Song I."/>
            <person name="Kim S."/>
            <person name="Choi T."/>
            <person name="Kim D."/>
            <person name="Ryu S."/>
            <person name="Kim W."/>
        </authorList>
    </citation>
    <scope>NUCLEOTIDE SEQUENCE [LARGE SCALE GENOMIC DNA]</scope>
    <source>
        <tissue evidence="1">Muscle</tissue>
    </source>
</reference>
<dbReference type="AlphaFoldDB" id="A0A5B7G6U3"/>
<dbReference type="EMBL" id="VSRR010012528">
    <property type="protein sequence ID" value="MPC54662.1"/>
    <property type="molecule type" value="Genomic_DNA"/>
</dbReference>
<evidence type="ECO:0000313" key="1">
    <source>
        <dbReference type="EMBL" id="MPC54662.1"/>
    </source>
</evidence>
<gene>
    <name evidence="1" type="ORF">E2C01_048586</name>
</gene>
<organism evidence="1 2">
    <name type="scientific">Portunus trituberculatus</name>
    <name type="common">Swimming crab</name>
    <name type="synonym">Neptunus trituberculatus</name>
    <dbReference type="NCBI Taxonomy" id="210409"/>
    <lineage>
        <taxon>Eukaryota</taxon>
        <taxon>Metazoa</taxon>
        <taxon>Ecdysozoa</taxon>
        <taxon>Arthropoda</taxon>
        <taxon>Crustacea</taxon>
        <taxon>Multicrustacea</taxon>
        <taxon>Malacostraca</taxon>
        <taxon>Eumalacostraca</taxon>
        <taxon>Eucarida</taxon>
        <taxon>Decapoda</taxon>
        <taxon>Pleocyemata</taxon>
        <taxon>Brachyura</taxon>
        <taxon>Eubrachyura</taxon>
        <taxon>Portunoidea</taxon>
        <taxon>Portunidae</taxon>
        <taxon>Portuninae</taxon>
        <taxon>Portunus</taxon>
    </lineage>
</organism>
<name>A0A5B7G6U3_PORTR</name>
<sequence length="90" mass="10043">MATAETCLRRVTSMDLSYAAPHFWRWSVPVCLLNITMGRPELSSLCPASLATAVISLFHLIDTHCVNDITAQFIPLINTKMRETVLSHVN</sequence>
<keyword evidence="2" id="KW-1185">Reference proteome</keyword>
<accession>A0A5B7G6U3</accession>
<protein>
    <submittedName>
        <fullName evidence="1">Uncharacterized protein</fullName>
    </submittedName>
</protein>
<proteinExistence type="predicted"/>